<comment type="caution">
    <text evidence="3">The sequence shown here is derived from an EMBL/GenBank/DDBJ whole genome shotgun (WGS) entry which is preliminary data.</text>
</comment>
<dbReference type="OrthoDB" id="415358at2759"/>
<evidence type="ECO:0000259" key="2">
    <source>
        <dbReference type="PROSITE" id="PS50222"/>
    </source>
</evidence>
<dbReference type="AlphaFoldDB" id="A0A815F0L8"/>
<dbReference type="SUPFAM" id="SSF51197">
    <property type="entry name" value="Clavaminate synthase-like"/>
    <property type="match status" value="1"/>
</dbReference>
<feature type="signal peptide" evidence="1">
    <location>
        <begin position="1"/>
        <end position="18"/>
    </location>
</feature>
<evidence type="ECO:0000313" key="4">
    <source>
        <dbReference type="Proteomes" id="UP000663832"/>
    </source>
</evidence>
<keyword evidence="1" id="KW-0732">Signal</keyword>
<dbReference type="InterPro" id="IPR018247">
    <property type="entry name" value="EF_Hand_1_Ca_BS"/>
</dbReference>
<organism evidence="3 4">
    <name type="scientific">Adineta steineri</name>
    <dbReference type="NCBI Taxonomy" id="433720"/>
    <lineage>
        <taxon>Eukaryota</taxon>
        <taxon>Metazoa</taxon>
        <taxon>Spiralia</taxon>
        <taxon>Gnathifera</taxon>
        <taxon>Rotifera</taxon>
        <taxon>Eurotatoria</taxon>
        <taxon>Bdelloidea</taxon>
        <taxon>Adinetida</taxon>
        <taxon>Adinetidae</taxon>
        <taxon>Adineta</taxon>
    </lineage>
</organism>
<dbReference type="GO" id="GO:0005509">
    <property type="term" value="F:calcium ion binding"/>
    <property type="evidence" value="ECO:0007669"/>
    <property type="project" value="InterPro"/>
</dbReference>
<gene>
    <name evidence="3" type="ORF">QVE165_LOCUS32392</name>
</gene>
<proteinExistence type="predicted"/>
<dbReference type="InterPro" id="IPR002048">
    <property type="entry name" value="EF_hand_dom"/>
</dbReference>
<reference evidence="3" key="1">
    <citation type="submission" date="2021-02" db="EMBL/GenBank/DDBJ databases">
        <authorList>
            <person name="Nowell W R."/>
        </authorList>
    </citation>
    <scope>NUCLEOTIDE SEQUENCE</scope>
</reference>
<dbReference type="PROSITE" id="PS00018">
    <property type="entry name" value="EF_HAND_1"/>
    <property type="match status" value="1"/>
</dbReference>
<keyword evidence="4" id="KW-1185">Reference proteome</keyword>
<sequence length="424" mass="48984">MKSFVLFVLVISIHLVYSANQNPGHLKPLGSVGSLINIPELHHEYPSVTKLLTYYIPKSVPTIFRQVLNNDNHYSIWQTDEQLESEVYGLSDTNIQVESFKLRQRVEMTFGKFLQQVRRGHVMFADDVPEVLQKYLTVPKPLQCETVLETFLSAVLIINHINTSPLLSNENNDHFHCILRGSQRMVLINTLQYPDVRKILAPEKRHQRGPPVNPDRVDFDLFPSLANIDYHIANLTSGDCLFIPNHWFFQERSLENTITIVYNIKHQQALNIDVNELKTCPEYDPTFTLDQIDWSVERHPQSFKDLIKNLVNTKADGYDKWQEMFSKHLSYDIASDPEASAMFEEFYGIVDVDGNGQVTTSEIEQINGIHQHHITDILYEMAKIINSKRKTSTPTPVKIEDEQSILNDNENDEHLHLQSYKTDL</sequence>
<name>A0A815F0L8_9BILA</name>
<evidence type="ECO:0000256" key="1">
    <source>
        <dbReference type="SAM" id="SignalP"/>
    </source>
</evidence>
<dbReference type="InterPro" id="IPR041667">
    <property type="entry name" value="Cupin_8"/>
</dbReference>
<accession>A0A815F0L8</accession>
<dbReference type="PANTHER" id="PTHR12461">
    <property type="entry name" value="HYPOXIA-INDUCIBLE FACTOR 1 ALPHA INHIBITOR-RELATED"/>
    <property type="match status" value="1"/>
</dbReference>
<dbReference type="Proteomes" id="UP000663832">
    <property type="component" value="Unassembled WGS sequence"/>
</dbReference>
<dbReference type="Pfam" id="PF13621">
    <property type="entry name" value="Cupin_8"/>
    <property type="match status" value="1"/>
</dbReference>
<evidence type="ECO:0000313" key="3">
    <source>
        <dbReference type="EMBL" id="CAF1321924.1"/>
    </source>
</evidence>
<dbReference type="Gene3D" id="2.60.120.650">
    <property type="entry name" value="Cupin"/>
    <property type="match status" value="1"/>
</dbReference>
<dbReference type="EMBL" id="CAJNOM010000286">
    <property type="protein sequence ID" value="CAF1321924.1"/>
    <property type="molecule type" value="Genomic_DNA"/>
</dbReference>
<feature type="chain" id="PRO_5032471960" description="EF-hand domain-containing protein" evidence="1">
    <location>
        <begin position="19"/>
        <end position="424"/>
    </location>
</feature>
<protein>
    <recommendedName>
        <fullName evidence="2">EF-hand domain-containing protein</fullName>
    </recommendedName>
</protein>
<feature type="domain" description="EF-hand" evidence="2">
    <location>
        <begin position="338"/>
        <end position="373"/>
    </location>
</feature>
<dbReference type="PANTHER" id="PTHR12461:SF105">
    <property type="entry name" value="HYPOXIA-INDUCIBLE FACTOR 1-ALPHA INHIBITOR"/>
    <property type="match status" value="1"/>
</dbReference>
<dbReference type="PROSITE" id="PS50222">
    <property type="entry name" value="EF_HAND_2"/>
    <property type="match status" value="1"/>
</dbReference>